<evidence type="ECO:0000313" key="7">
    <source>
        <dbReference type="EMBL" id="RDL06523.1"/>
    </source>
</evidence>
<dbReference type="EC" id="1.8.4.11" evidence="5"/>
<dbReference type="CDD" id="cd21059">
    <property type="entry name" value="LciA-like"/>
    <property type="match status" value="1"/>
</dbReference>
<dbReference type="NCBIfam" id="TIGR00401">
    <property type="entry name" value="msrA"/>
    <property type="match status" value="1"/>
</dbReference>
<dbReference type="Pfam" id="PF08951">
    <property type="entry name" value="EntA_Immun"/>
    <property type="match status" value="1"/>
</dbReference>
<keyword evidence="2 5" id="KW-0560">Oxidoreductase</keyword>
<dbReference type="PANTHER" id="PTHR43774">
    <property type="entry name" value="PEPTIDE METHIONINE SULFOXIDE REDUCTASE"/>
    <property type="match status" value="1"/>
</dbReference>
<organism evidence="7 8">
    <name type="scientific">Weissella soli</name>
    <dbReference type="NCBI Taxonomy" id="155866"/>
    <lineage>
        <taxon>Bacteria</taxon>
        <taxon>Bacillati</taxon>
        <taxon>Bacillota</taxon>
        <taxon>Bacilli</taxon>
        <taxon>Lactobacillales</taxon>
        <taxon>Lactobacillaceae</taxon>
        <taxon>Weissella</taxon>
    </lineage>
</organism>
<sequence length="271" mass="30133">MDQQVILAQLYNLILNPATRDFERANLLVAKQALEASQRLGGVLDKLIGDLRPLGARGNLTPDVMDFYLMITGAAPVVTANKVTAEHAEHLQTAIFAGGCFWCLVEPFDTQPGIISVTSGYTGGTTANPTYDQVLVGNTGHVEAVAIVYDPAVKSYQDLVATFWQLTDPTDADGQFLDRGPQYQSVIFYTNDAQHAIAEDSKQALIESNQYDKPIVTKVLAATTFYPAENFHQDFYKKFPKRVKAMDRARHQLQQMQRIRVAGKRLLKLRK</sequence>
<dbReference type="GO" id="GO:0008113">
    <property type="term" value="F:peptide-methionine (S)-S-oxide reductase activity"/>
    <property type="evidence" value="ECO:0007669"/>
    <property type="project" value="UniProtKB-UniRule"/>
</dbReference>
<accession>A0A288QUM0</accession>
<evidence type="ECO:0000259" key="6">
    <source>
        <dbReference type="Pfam" id="PF01625"/>
    </source>
</evidence>
<evidence type="ECO:0000256" key="5">
    <source>
        <dbReference type="HAMAP-Rule" id="MF_01401"/>
    </source>
</evidence>
<dbReference type="Proteomes" id="UP000254912">
    <property type="component" value="Unassembled WGS sequence"/>
</dbReference>
<dbReference type="GO" id="GO:0033744">
    <property type="term" value="F:L-methionine:thioredoxin-disulfide S-oxidoreductase activity"/>
    <property type="evidence" value="ECO:0007669"/>
    <property type="project" value="RHEA"/>
</dbReference>
<comment type="function">
    <text evidence="5">Has an important function as a repair enzyme for proteins that have been inactivated by oxidation. Catalyzes the reversible oxidation-reduction of methionine sulfoxide in proteins to methionine.</text>
</comment>
<dbReference type="SUPFAM" id="SSF55068">
    <property type="entry name" value="Peptide methionine sulfoxide reductase"/>
    <property type="match status" value="1"/>
</dbReference>
<dbReference type="PANTHER" id="PTHR43774:SF1">
    <property type="entry name" value="PEPTIDE METHIONINE SULFOXIDE REDUCTASE MSRA 2"/>
    <property type="match status" value="1"/>
</dbReference>
<evidence type="ECO:0000256" key="1">
    <source>
        <dbReference type="ARBA" id="ARBA00005591"/>
    </source>
</evidence>
<protein>
    <recommendedName>
        <fullName evidence="5">Peptide methionine sulfoxide reductase MsrA</fullName>
        <shortName evidence="5">Protein-methionine-S-oxide reductase</shortName>
        <ecNumber evidence="5">1.8.4.11</ecNumber>
    </recommendedName>
    <alternativeName>
        <fullName evidence="5">Peptide-methionine (S)-S-oxide reductase</fullName>
        <shortName evidence="5">Peptide Met(O) reductase</shortName>
    </alternativeName>
</protein>
<dbReference type="HAMAP" id="MF_01401">
    <property type="entry name" value="MsrA"/>
    <property type="match status" value="1"/>
</dbReference>
<proteinExistence type="inferred from homology"/>
<name>A0A288QUM0_9LACO</name>
<gene>
    <name evidence="5" type="primary">msrA</name>
    <name evidence="7" type="ORF">DFP99_0901</name>
</gene>
<dbReference type="RefSeq" id="WP_070229470.1">
    <property type="nucleotide sequence ID" value="NZ_BJYO01000003.1"/>
</dbReference>
<feature type="active site" evidence="5">
    <location>
        <position position="100"/>
    </location>
</feature>
<dbReference type="Gene3D" id="3.30.1060.10">
    <property type="entry name" value="Peptide methionine sulphoxide reductase MsrA"/>
    <property type="match status" value="1"/>
</dbReference>
<dbReference type="GeneID" id="94545363"/>
<dbReference type="InterPro" id="IPR002569">
    <property type="entry name" value="Met_Sox_Rdtase_MsrA_dom"/>
</dbReference>
<evidence type="ECO:0000256" key="3">
    <source>
        <dbReference type="ARBA" id="ARBA00047806"/>
    </source>
</evidence>
<dbReference type="InterPro" id="IPR036509">
    <property type="entry name" value="Met_Sox_Rdtase_MsrA_sf"/>
</dbReference>
<comment type="catalytic activity">
    <reaction evidence="4 5">
        <text>[thioredoxin]-disulfide + L-methionine + H2O = L-methionine (S)-S-oxide + [thioredoxin]-dithiol</text>
        <dbReference type="Rhea" id="RHEA:19993"/>
        <dbReference type="Rhea" id="RHEA-COMP:10698"/>
        <dbReference type="Rhea" id="RHEA-COMP:10700"/>
        <dbReference type="ChEBI" id="CHEBI:15377"/>
        <dbReference type="ChEBI" id="CHEBI:29950"/>
        <dbReference type="ChEBI" id="CHEBI:50058"/>
        <dbReference type="ChEBI" id="CHEBI:57844"/>
        <dbReference type="ChEBI" id="CHEBI:58772"/>
        <dbReference type="EC" id="1.8.4.11"/>
    </reaction>
</comment>
<dbReference type="GO" id="GO:0030153">
    <property type="term" value="P:bacteriocin immunity"/>
    <property type="evidence" value="ECO:0007669"/>
    <property type="project" value="InterPro"/>
</dbReference>
<comment type="similarity">
    <text evidence="1 5">Belongs to the MsrA Met sulfoxide reductase family.</text>
</comment>
<evidence type="ECO:0000313" key="8">
    <source>
        <dbReference type="Proteomes" id="UP000254912"/>
    </source>
</evidence>
<feature type="domain" description="Peptide methionine sulphoxide reductase MsrA" evidence="6">
    <location>
        <begin position="93"/>
        <end position="243"/>
    </location>
</feature>
<keyword evidence="8" id="KW-1185">Reference proteome</keyword>
<dbReference type="InterPro" id="IPR015046">
    <property type="entry name" value="LciA_Immunity-like"/>
</dbReference>
<comment type="caution">
    <text evidence="7">The sequence shown here is derived from an EMBL/GenBank/DDBJ whole genome shotgun (WGS) entry which is preliminary data.</text>
</comment>
<dbReference type="Pfam" id="PF01625">
    <property type="entry name" value="PMSR"/>
    <property type="match status" value="1"/>
</dbReference>
<dbReference type="EMBL" id="QRAS01000002">
    <property type="protein sequence ID" value="RDL06523.1"/>
    <property type="molecule type" value="Genomic_DNA"/>
</dbReference>
<reference evidence="7 8" key="1">
    <citation type="submission" date="2018-07" db="EMBL/GenBank/DDBJ databases">
        <title>Genomic Encyclopedia of Type Strains, Phase III (KMG-III): the genomes of soil and plant-associated and newly described type strains.</title>
        <authorList>
            <person name="Whitman W."/>
        </authorList>
    </citation>
    <scope>NUCLEOTIDE SEQUENCE [LARGE SCALE GENOMIC DNA]</scope>
    <source>
        <strain evidence="7 8">CECT 7031</strain>
    </source>
</reference>
<evidence type="ECO:0000256" key="2">
    <source>
        <dbReference type="ARBA" id="ARBA00023002"/>
    </source>
</evidence>
<dbReference type="KEGG" id="wso:WSWS_00150"/>
<dbReference type="AlphaFoldDB" id="A0A288QUM0"/>
<evidence type="ECO:0000256" key="4">
    <source>
        <dbReference type="ARBA" id="ARBA00048782"/>
    </source>
</evidence>
<comment type="catalytic activity">
    <reaction evidence="3 5">
        <text>L-methionyl-[protein] + [thioredoxin]-disulfide + H2O = L-methionyl-(S)-S-oxide-[protein] + [thioredoxin]-dithiol</text>
        <dbReference type="Rhea" id="RHEA:14217"/>
        <dbReference type="Rhea" id="RHEA-COMP:10698"/>
        <dbReference type="Rhea" id="RHEA-COMP:10700"/>
        <dbReference type="Rhea" id="RHEA-COMP:12313"/>
        <dbReference type="Rhea" id="RHEA-COMP:12315"/>
        <dbReference type="ChEBI" id="CHEBI:15377"/>
        <dbReference type="ChEBI" id="CHEBI:16044"/>
        <dbReference type="ChEBI" id="CHEBI:29950"/>
        <dbReference type="ChEBI" id="CHEBI:44120"/>
        <dbReference type="ChEBI" id="CHEBI:50058"/>
        <dbReference type="EC" id="1.8.4.11"/>
    </reaction>
</comment>